<dbReference type="EMBL" id="BAABAS010000004">
    <property type="protein sequence ID" value="GAA4226702.1"/>
    <property type="molecule type" value="Genomic_DNA"/>
</dbReference>
<comment type="caution">
    <text evidence="2">The sequence shown here is derived from an EMBL/GenBank/DDBJ whole genome shotgun (WGS) entry which is preliminary data.</text>
</comment>
<organism evidence="2 3">
    <name type="scientific">Actinomadura meridiana</name>
    <dbReference type="NCBI Taxonomy" id="559626"/>
    <lineage>
        <taxon>Bacteria</taxon>
        <taxon>Bacillati</taxon>
        <taxon>Actinomycetota</taxon>
        <taxon>Actinomycetes</taxon>
        <taxon>Streptosporangiales</taxon>
        <taxon>Thermomonosporaceae</taxon>
        <taxon>Actinomadura</taxon>
    </lineage>
</organism>
<dbReference type="Gene3D" id="3.40.630.30">
    <property type="match status" value="1"/>
</dbReference>
<keyword evidence="3" id="KW-1185">Reference proteome</keyword>
<reference evidence="3" key="1">
    <citation type="journal article" date="2019" name="Int. J. Syst. Evol. Microbiol.">
        <title>The Global Catalogue of Microorganisms (GCM) 10K type strain sequencing project: providing services to taxonomists for standard genome sequencing and annotation.</title>
        <authorList>
            <consortium name="The Broad Institute Genomics Platform"/>
            <consortium name="The Broad Institute Genome Sequencing Center for Infectious Disease"/>
            <person name="Wu L."/>
            <person name="Ma J."/>
        </authorList>
    </citation>
    <scope>NUCLEOTIDE SEQUENCE [LARGE SCALE GENOMIC DNA]</scope>
    <source>
        <strain evidence="3">JCM 17440</strain>
    </source>
</reference>
<dbReference type="InterPro" id="IPR000182">
    <property type="entry name" value="GNAT_dom"/>
</dbReference>
<dbReference type="SUPFAM" id="SSF55729">
    <property type="entry name" value="Acyl-CoA N-acyltransferases (Nat)"/>
    <property type="match status" value="1"/>
</dbReference>
<name>A0ABP8BUM1_9ACTN</name>
<gene>
    <name evidence="2" type="ORF">GCM10022254_12480</name>
</gene>
<evidence type="ECO:0000313" key="3">
    <source>
        <dbReference type="Proteomes" id="UP001501710"/>
    </source>
</evidence>
<accession>A0ABP8BUM1</accession>
<feature type="domain" description="N-acetyltransferase" evidence="1">
    <location>
        <begin position="3"/>
        <end position="163"/>
    </location>
</feature>
<evidence type="ECO:0000313" key="2">
    <source>
        <dbReference type="EMBL" id="GAA4226702.1"/>
    </source>
</evidence>
<dbReference type="RefSeq" id="WP_344891157.1">
    <property type="nucleotide sequence ID" value="NZ_BAABAS010000004.1"/>
</dbReference>
<dbReference type="PROSITE" id="PS51186">
    <property type="entry name" value="GNAT"/>
    <property type="match status" value="1"/>
</dbReference>
<sequence length="181" mass="18579">MRWTTRPETAGDRDAVRATVAAAFPTPAEADLVDALRADPAWIPDLSIVAEPAEPAESAGPAEGGVAAYALVTRCRVGGDAALALAPVAVLPRWQRRGGGGAAVRAALDAAAARAATGRGERLVVVLGHPEYYPRFGFVRASSLGVSVRFPVPDEALMALVLDGPGEVPSGTVEYPAPFGV</sequence>
<dbReference type="InterPro" id="IPR016181">
    <property type="entry name" value="Acyl_CoA_acyltransferase"/>
</dbReference>
<dbReference type="Proteomes" id="UP001501710">
    <property type="component" value="Unassembled WGS sequence"/>
</dbReference>
<evidence type="ECO:0000259" key="1">
    <source>
        <dbReference type="PROSITE" id="PS51186"/>
    </source>
</evidence>
<protein>
    <submittedName>
        <fullName evidence="2">N-acetyltransferase</fullName>
    </submittedName>
</protein>
<proteinExistence type="predicted"/>